<protein>
    <submittedName>
        <fullName evidence="3">GAF domain-containing protein</fullName>
    </submittedName>
</protein>
<dbReference type="PANTHER" id="PTHR33744">
    <property type="entry name" value="CARBOHYDRATE DIACID REGULATOR"/>
    <property type="match status" value="1"/>
</dbReference>
<accession>A0A3A4A8A7</accession>
<organism evidence="3 4">
    <name type="scientific">Bailinhaonella thermotolerans</name>
    <dbReference type="NCBI Taxonomy" id="1070861"/>
    <lineage>
        <taxon>Bacteria</taxon>
        <taxon>Bacillati</taxon>
        <taxon>Actinomycetota</taxon>
        <taxon>Actinomycetes</taxon>
        <taxon>Streptosporangiales</taxon>
        <taxon>Streptosporangiaceae</taxon>
        <taxon>Bailinhaonella</taxon>
    </lineage>
</organism>
<feature type="domain" description="GAF" evidence="2">
    <location>
        <begin position="48"/>
        <end position="199"/>
    </location>
</feature>
<dbReference type="InterPro" id="IPR042070">
    <property type="entry name" value="PucR_C-HTH_sf"/>
</dbReference>
<evidence type="ECO:0000313" key="3">
    <source>
        <dbReference type="EMBL" id="RJL24865.1"/>
    </source>
</evidence>
<dbReference type="InterPro" id="IPR041522">
    <property type="entry name" value="CdaR_GGDEF"/>
</dbReference>
<dbReference type="Gene3D" id="1.10.10.2840">
    <property type="entry name" value="PucR C-terminal helix-turn-helix domain"/>
    <property type="match status" value="1"/>
</dbReference>
<evidence type="ECO:0000259" key="2">
    <source>
        <dbReference type="SMART" id="SM00065"/>
    </source>
</evidence>
<dbReference type="EMBL" id="QZEY01000014">
    <property type="protein sequence ID" value="RJL24865.1"/>
    <property type="molecule type" value="Genomic_DNA"/>
</dbReference>
<dbReference type="InterPro" id="IPR051448">
    <property type="entry name" value="CdaR-like_regulators"/>
</dbReference>
<evidence type="ECO:0000256" key="1">
    <source>
        <dbReference type="ARBA" id="ARBA00006754"/>
    </source>
</evidence>
<proteinExistence type="inferred from homology"/>
<sequence>MPAAALERLELAKRTALRVRGTLRRRARRETELSALFDTARDLSALHDLDAVLEAIVRRARQLLGTEVAYLTLLDPERGDTYMRVTDGTVSARFRRLRLSMGAGLAGLVAQTAVPYATGDYFADDRFRHGAEIDAAVREEGLIAILGVPLRVASQVIGVLLAADRAARPFTQEEIALLGSLAAHAAIAIENARLLQETRAALDELSTANTLLRSHSEAVERAAVAHDRMTGLVLRGGGFDDVATEVTEVLGGSLLVLDSAHRPLATVGEVGEVGPETFDAARMSRLLGRTVQRDGLLVASVDVGGEPLCTLVLRREGEVPDTDQRILERAALVTALLLLFRRSVAEAEDRVRGELIDDLINRAAENPESLRDRARRLGVDLDTPHVVVAARHTGSRERAAFWASSQAALGRGLAASRPGEVVLLLEGDAPGEAARRVAADLRASLGSEVTAGAAGPVHAPAEVAPAYHEARRCARALESLGRTGHGASAAELGFMGLLIGDGRDVETFLRTTLGPLADYDARRGTALVRTLSAYFDQGGNLGKTAQALHIHVNTVSQRLDRVASLLGADWHHPHRALELHLALRLHHLRTSP</sequence>
<comment type="similarity">
    <text evidence="1">Belongs to the CdaR family.</text>
</comment>
<dbReference type="InterPro" id="IPR003018">
    <property type="entry name" value="GAF"/>
</dbReference>
<comment type="caution">
    <text evidence="3">The sequence shown here is derived from an EMBL/GenBank/DDBJ whole genome shotgun (WGS) entry which is preliminary data.</text>
</comment>
<dbReference type="InterPro" id="IPR025736">
    <property type="entry name" value="PucR_C-HTH_dom"/>
</dbReference>
<gene>
    <name evidence="3" type="ORF">D5H75_28975</name>
</gene>
<reference evidence="3 4" key="1">
    <citation type="submission" date="2018-09" db="EMBL/GenBank/DDBJ databases">
        <title>YIM 75507 draft genome.</title>
        <authorList>
            <person name="Tang S."/>
            <person name="Feng Y."/>
        </authorList>
    </citation>
    <scope>NUCLEOTIDE SEQUENCE [LARGE SCALE GENOMIC DNA]</scope>
    <source>
        <strain evidence="3 4">YIM 75507</strain>
    </source>
</reference>
<dbReference type="PANTHER" id="PTHR33744:SF1">
    <property type="entry name" value="DNA-BINDING TRANSCRIPTIONAL ACTIVATOR ADER"/>
    <property type="match status" value="1"/>
</dbReference>
<dbReference type="Pfam" id="PF13556">
    <property type="entry name" value="HTH_30"/>
    <property type="match status" value="1"/>
</dbReference>
<dbReference type="AlphaFoldDB" id="A0A3A4A8A7"/>
<dbReference type="Gene3D" id="3.30.450.40">
    <property type="match status" value="1"/>
</dbReference>
<dbReference type="Pfam" id="PF13185">
    <property type="entry name" value="GAF_2"/>
    <property type="match status" value="1"/>
</dbReference>
<name>A0A3A4A8A7_9ACTN</name>
<dbReference type="SUPFAM" id="SSF55781">
    <property type="entry name" value="GAF domain-like"/>
    <property type="match status" value="1"/>
</dbReference>
<dbReference type="OrthoDB" id="8026818at2"/>
<dbReference type="InterPro" id="IPR029016">
    <property type="entry name" value="GAF-like_dom_sf"/>
</dbReference>
<dbReference type="Proteomes" id="UP000265768">
    <property type="component" value="Unassembled WGS sequence"/>
</dbReference>
<dbReference type="Pfam" id="PF17853">
    <property type="entry name" value="GGDEF_2"/>
    <property type="match status" value="1"/>
</dbReference>
<dbReference type="SMART" id="SM00065">
    <property type="entry name" value="GAF"/>
    <property type="match status" value="1"/>
</dbReference>
<evidence type="ECO:0000313" key="4">
    <source>
        <dbReference type="Proteomes" id="UP000265768"/>
    </source>
</evidence>
<keyword evidence="4" id="KW-1185">Reference proteome</keyword>